<sequence length="453" mass="51666">MRLITQSKLILTIAAFLFSTLSAELVLAADDEQRAPPTARTAGTLGTQVMRAITSISELMTPEDPEDEPDLVGAKEELDELFDRRYERMNDYEKSTTLSFFTNYYLAIEDYPGAIRYFELTLTIDELREDIRLRVLRSLGQLHMAEENWQDAIKFYQMWRDLSIDEDIVVYRGLSYAHYQQEDFPGALPFWRSFMDLKVADGEALSRDDYSYLNGLYFNMEDYESALGITKTLIVLFDERADWVNLSAIYGSLEDYEHSVQALNLFYLKGFFEGDTRYKNLGQSLAGNDQPFSGAKIIQEGMDKDIVEQDLSNLTTLTQMLLIASEFESALEPAIKAAELDDTGNGYDEVGYIQYMLKDYEGSAEALELAVEKGGLDDKSDTLYFLARAHLELRNFDDARDAASDSAEAGDERARETGQNFMKVVESRRTYYATIASRKADAIDFYRPYPPLQ</sequence>
<comment type="caution">
    <text evidence="2">The sequence shown here is derived from an EMBL/GenBank/DDBJ whole genome shotgun (WGS) entry which is preliminary data.</text>
</comment>
<feature type="chain" id="PRO_5012065531" evidence="1">
    <location>
        <begin position="29"/>
        <end position="453"/>
    </location>
</feature>
<evidence type="ECO:0000313" key="2">
    <source>
        <dbReference type="EMBL" id="PCJ26043.1"/>
    </source>
</evidence>
<dbReference type="Gene3D" id="1.25.40.10">
    <property type="entry name" value="Tetratricopeptide repeat domain"/>
    <property type="match status" value="2"/>
</dbReference>
<reference evidence="3" key="1">
    <citation type="submission" date="2017-08" db="EMBL/GenBank/DDBJ databases">
        <title>A dynamic microbial community with high functional redundancy inhabits the cold, oxic subseafloor aquifer.</title>
        <authorList>
            <person name="Tully B.J."/>
            <person name="Wheat C.G."/>
            <person name="Glazer B.T."/>
            <person name="Huber J.A."/>
        </authorList>
    </citation>
    <scope>NUCLEOTIDE SEQUENCE [LARGE SCALE GENOMIC DNA]</scope>
</reference>
<feature type="signal peptide" evidence="1">
    <location>
        <begin position="1"/>
        <end position="28"/>
    </location>
</feature>
<evidence type="ECO:0000313" key="3">
    <source>
        <dbReference type="Proteomes" id="UP000218327"/>
    </source>
</evidence>
<dbReference type="Proteomes" id="UP000218327">
    <property type="component" value="Unassembled WGS sequence"/>
</dbReference>
<dbReference type="InterPro" id="IPR011990">
    <property type="entry name" value="TPR-like_helical_dom_sf"/>
</dbReference>
<dbReference type="EMBL" id="NVVJ01000013">
    <property type="protein sequence ID" value="PCJ26043.1"/>
    <property type="molecule type" value="Genomic_DNA"/>
</dbReference>
<proteinExistence type="predicted"/>
<evidence type="ECO:0000256" key="1">
    <source>
        <dbReference type="SAM" id="SignalP"/>
    </source>
</evidence>
<keyword evidence="1" id="KW-0732">Signal</keyword>
<organism evidence="2 3">
    <name type="scientific">SAR86 cluster bacterium</name>
    <dbReference type="NCBI Taxonomy" id="2030880"/>
    <lineage>
        <taxon>Bacteria</taxon>
        <taxon>Pseudomonadati</taxon>
        <taxon>Pseudomonadota</taxon>
        <taxon>Gammaproteobacteria</taxon>
        <taxon>SAR86 cluster</taxon>
    </lineage>
</organism>
<protein>
    <submittedName>
        <fullName evidence="2">Uncharacterized protein</fullName>
    </submittedName>
</protein>
<name>A0A2A5B3D2_9GAMM</name>
<accession>A0A2A5B3D2</accession>
<dbReference type="AlphaFoldDB" id="A0A2A5B3D2"/>
<gene>
    <name evidence="2" type="ORF">COA96_05960</name>
</gene>
<dbReference type="SUPFAM" id="SSF48452">
    <property type="entry name" value="TPR-like"/>
    <property type="match status" value="1"/>
</dbReference>